<dbReference type="AlphaFoldDB" id="A0A803LZW6"/>
<accession>A0A803LZW6</accession>
<dbReference type="EnsemblPlants" id="AUR62021017-RA">
    <property type="protein sequence ID" value="AUR62021017-RA:cds"/>
    <property type="gene ID" value="AUR62021017"/>
</dbReference>
<sequence>MEGRNEAAAVSRKRVRTIDRVPSKSCDDDSVREASYDLGWVDKKRLKTLNRWADKGGFNIWHKDEDGFFEFKSKAISDIDMARQWDVRIREPLFGNLGKKRQNSGSSSPHSSPAKKQRSEEVASNLHEFDSDMEMELANEDGEFVGGGVAAIPSLESLKFQDMMSLKRWEGLQATQMPCLRELNITDCPNLTVLPSLHLLCSLVKLEISYCPVVQALPEEGFPLSMETLIIVQSDFLKQRCLPGQGDWEKIKAIRKVLVDFVQIHTLTG</sequence>
<reference evidence="2" key="2">
    <citation type="submission" date="2021-03" db="UniProtKB">
        <authorList>
            <consortium name="EnsemblPlants"/>
        </authorList>
    </citation>
    <scope>IDENTIFICATION</scope>
</reference>
<evidence type="ECO:0000313" key="3">
    <source>
        <dbReference type="Proteomes" id="UP000596660"/>
    </source>
</evidence>
<dbReference type="InterPro" id="IPR032675">
    <property type="entry name" value="LRR_dom_sf"/>
</dbReference>
<evidence type="ECO:0000313" key="2">
    <source>
        <dbReference type="EnsemblPlants" id="AUR62021017-RA:cds"/>
    </source>
</evidence>
<keyword evidence="3" id="KW-1185">Reference proteome</keyword>
<dbReference type="SUPFAM" id="SSF52058">
    <property type="entry name" value="L domain-like"/>
    <property type="match status" value="1"/>
</dbReference>
<evidence type="ECO:0000256" key="1">
    <source>
        <dbReference type="SAM" id="MobiDB-lite"/>
    </source>
</evidence>
<dbReference type="Proteomes" id="UP000596660">
    <property type="component" value="Unplaced"/>
</dbReference>
<dbReference type="Gene3D" id="3.80.10.10">
    <property type="entry name" value="Ribonuclease Inhibitor"/>
    <property type="match status" value="1"/>
</dbReference>
<reference evidence="2" key="1">
    <citation type="journal article" date="2017" name="Nature">
        <title>The genome of Chenopodium quinoa.</title>
        <authorList>
            <person name="Jarvis D.E."/>
            <person name="Ho Y.S."/>
            <person name="Lightfoot D.J."/>
            <person name="Schmoeckel S.M."/>
            <person name="Li B."/>
            <person name="Borm T.J.A."/>
            <person name="Ohyanagi H."/>
            <person name="Mineta K."/>
            <person name="Michell C.T."/>
            <person name="Saber N."/>
            <person name="Kharbatia N.M."/>
            <person name="Rupper R.R."/>
            <person name="Sharp A.R."/>
            <person name="Dally N."/>
            <person name="Boughton B.A."/>
            <person name="Woo Y.H."/>
            <person name="Gao G."/>
            <person name="Schijlen E.G.W.M."/>
            <person name="Guo X."/>
            <person name="Momin A.A."/>
            <person name="Negrao S."/>
            <person name="Al-Babili S."/>
            <person name="Gehring C."/>
            <person name="Roessner U."/>
            <person name="Jung C."/>
            <person name="Murphy K."/>
            <person name="Arold S.T."/>
            <person name="Gojobori T."/>
            <person name="van der Linden C.G."/>
            <person name="van Loo E.N."/>
            <person name="Jellen E.N."/>
            <person name="Maughan P.J."/>
            <person name="Tester M."/>
        </authorList>
    </citation>
    <scope>NUCLEOTIDE SEQUENCE [LARGE SCALE GENOMIC DNA]</scope>
    <source>
        <strain evidence="2">cv. PI 614886</strain>
    </source>
</reference>
<proteinExistence type="predicted"/>
<dbReference type="Gramene" id="AUR62021017-RA">
    <property type="protein sequence ID" value="AUR62021017-RA:cds"/>
    <property type="gene ID" value="AUR62021017"/>
</dbReference>
<organism evidence="2 3">
    <name type="scientific">Chenopodium quinoa</name>
    <name type="common">Quinoa</name>
    <dbReference type="NCBI Taxonomy" id="63459"/>
    <lineage>
        <taxon>Eukaryota</taxon>
        <taxon>Viridiplantae</taxon>
        <taxon>Streptophyta</taxon>
        <taxon>Embryophyta</taxon>
        <taxon>Tracheophyta</taxon>
        <taxon>Spermatophyta</taxon>
        <taxon>Magnoliopsida</taxon>
        <taxon>eudicotyledons</taxon>
        <taxon>Gunneridae</taxon>
        <taxon>Pentapetalae</taxon>
        <taxon>Caryophyllales</taxon>
        <taxon>Chenopodiaceae</taxon>
        <taxon>Chenopodioideae</taxon>
        <taxon>Atripliceae</taxon>
        <taxon>Chenopodium</taxon>
    </lineage>
</organism>
<protein>
    <submittedName>
        <fullName evidence="2">Uncharacterized protein</fullName>
    </submittedName>
</protein>
<feature type="region of interest" description="Disordered" evidence="1">
    <location>
        <begin position="96"/>
        <end position="123"/>
    </location>
</feature>
<name>A0A803LZW6_CHEQI</name>